<protein>
    <submittedName>
        <fullName evidence="2">Uncharacterized protein</fullName>
    </submittedName>
</protein>
<feature type="compositionally biased region" description="Acidic residues" evidence="1">
    <location>
        <begin position="232"/>
        <end position="248"/>
    </location>
</feature>
<accession>A0A0L8GKJ7</accession>
<evidence type="ECO:0000313" key="2">
    <source>
        <dbReference type="EMBL" id="KOF77468.1"/>
    </source>
</evidence>
<dbReference type="OrthoDB" id="10298622at2759"/>
<proteinExistence type="predicted"/>
<sequence length="369" mass="41706">MTSITSERSDLPLEIVIEQFFAFNISGIRPGYRDLFLVPGKSITNFSYVAVIAPPETNWILNQITFYNDEGKIIQSFAHEEKITHQIFIHPQYQTMQLLVQVETGETGNEDDIILRLYCTNGILEAMLGSPNDNFQPNTTDNITVSSLICKQVQYISVYRRKATSRWFLKTWGVRGTERRPLPKSERSTMESGRSDSMMTTVRGSGDVEEQSVSRSRCGDNDGEVGRCNGGVEEEEDEDEEEEEEEEEFVVFSVCEKVEELVIEAKLEAENRLVERWRAKRGGNGVNSGEDGTDDGTNKKVINVCEDGYSEGKRIGSDVKLQAEVTAHDLMMEKSAQERDMAREARFFEEQTGELYGGLQALRIEAGKE</sequence>
<feature type="non-terminal residue" evidence="2">
    <location>
        <position position="369"/>
    </location>
</feature>
<gene>
    <name evidence="2" type="ORF">OCBIM_22032085mg</name>
</gene>
<organism evidence="2">
    <name type="scientific">Octopus bimaculoides</name>
    <name type="common">California two-spotted octopus</name>
    <dbReference type="NCBI Taxonomy" id="37653"/>
    <lineage>
        <taxon>Eukaryota</taxon>
        <taxon>Metazoa</taxon>
        <taxon>Spiralia</taxon>
        <taxon>Lophotrochozoa</taxon>
        <taxon>Mollusca</taxon>
        <taxon>Cephalopoda</taxon>
        <taxon>Coleoidea</taxon>
        <taxon>Octopodiformes</taxon>
        <taxon>Octopoda</taxon>
        <taxon>Incirrata</taxon>
        <taxon>Octopodidae</taxon>
        <taxon>Octopus</taxon>
    </lineage>
</organism>
<reference evidence="2" key="1">
    <citation type="submission" date="2015-07" db="EMBL/GenBank/DDBJ databases">
        <title>MeaNS - Measles Nucleotide Surveillance Program.</title>
        <authorList>
            <person name="Tran T."/>
            <person name="Druce J."/>
        </authorList>
    </citation>
    <scope>NUCLEOTIDE SEQUENCE</scope>
    <source>
        <strain evidence="2">UCB-OBI-ISO-001</strain>
        <tissue evidence="2">Gonad</tissue>
    </source>
</reference>
<dbReference type="AlphaFoldDB" id="A0A0L8GKJ7"/>
<feature type="region of interest" description="Disordered" evidence="1">
    <location>
        <begin position="178"/>
        <end position="248"/>
    </location>
</feature>
<feature type="compositionally biased region" description="Basic and acidic residues" evidence="1">
    <location>
        <begin position="178"/>
        <end position="189"/>
    </location>
</feature>
<name>A0A0L8GKJ7_OCTBM</name>
<evidence type="ECO:0000256" key="1">
    <source>
        <dbReference type="SAM" id="MobiDB-lite"/>
    </source>
</evidence>
<feature type="compositionally biased region" description="Polar residues" evidence="1">
    <location>
        <begin position="190"/>
        <end position="203"/>
    </location>
</feature>
<dbReference type="EMBL" id="KQ421430">
    <property type="protein sequence ID" value="KOF77468.1"/>
    <property type="molecule type" value="Genomic_DNA"/>
</dbReference>